<evidence type="ECO:0000256" key="1">
    <source>
        <dbReference type="ARBA" id="ARBA00010088"/>
    </source>
</evidence>
<feature type="region of interest" description="Disordered" evidence="4">
    <location>
        <begin position="326"/>
        <end position="345"/>
    </location>
</feature>
<dbReference type="PANTHER" id="PTHR21661:SF35">
    <property type="entry name" value="EPOXIDE HYDROLASE"/>
    <property type="match status" value="1"/>
</dbReference>
<proteinExistence type="inferred from homology"/>
<accession>A0ABV7Q3M5</accession>
<gene>
    <name evidence="6" type="ORF">ACFO8M_23210</name>
</gene>
<dbReference type="InterPro" id="IPR029058">
    <property type="entry name" value="AB_hydrolase_fold"/>
</dbReference>
<dbReference type="Proteomes" id="UP001595712">
    <property type="component" value="Unassembled WGS sequence"/>
</dbReference>
<dbReference type="InterPro" id="IPR010497">
    <property type="entry name" value="Epoxide_hydro_N"/>
</dbReference>
<keyword evidence="2" id="KW-0058">Aromatic hydrocarbons catabolism</keyword>
<dbReference type="EMBL" id="JBHRWO010000021">
    <property type="protein sequence ID" value="MFC3495402.1"/>
    <property type="molecule type" value="Genomic_DNA"/>
</dbReference>
<dbReference type="PANTHER" id="PTHR21661">
    <property type="entry name" value="EPOXIDE HYDROLASE 1-RELATED"/>
    <property type="match status" value="1"/>
</dbReference>
<comment type="caution">
    <text evidence="6">The sequence shown here is derived from an EMBL/GenBank/DDBJ whole genome shotgun (WGS) entry which is preliminary data.</text>
</comment>
<dbReference type="Gene3D" id="3.40.50.1820">
    <property type="entry name" value="alpha/beta hydrolase"/>
    <property type="match status" value="1"/>
</dbReference>
<dbReference type="PRINTS" id="PR00412">
    <property type="entry name" value="EPOXHYDRLASE"/>
</dbReference>
<keyword evidence="7" id="KW-1185">Reference proteome</keyword>
<dbReference type="GO" id="GO:0016787">
    <property type="term" value="F:hydrolase activity"/>
    <property type="evidence" value="ECO:0007669"/>
    <property type="project" value="UniProtKB-KW"/>
</dbReference>
<dbReference type="Pfam" id="PF06441">
    <property type="entry name" value="EHN"/>
    <property type="match status" value="1"/>
</dbReference>
<feature type="domain" description="Epoxide hydrolase N-terminal" evidence="5">
    <location>
        <begin position="7"/>
        <end position="112"/>
    </location>
</feature>
<reference evidence="7" key="1">
    <citation type="journal article" date="2019" name="Int. J. Syst. Evol. Microbiol.">
        <title>The Global Catalogue of Microorganisms (GCM) 10K type strain sequencing project: providing services to taxonomists for standard genome sequencing and annotation.</title>
        <authorList>
            <consortium name="The Broad Institute Genomics Platform"/>
            <consortium name="The Broad Institute Genome Sequencing Center for Infectious Disease"/>
            <person name="Wu L."/>
            <person name="Ma J."/>
        </authorList>
    </citation>
    <scope>NUCLEOTIDE SEQUENCE [LARGE SCALE GENOMIC DNA]</scope>
    <source>
        <strain evidence="7">CGMCC 4.7396</strain>
    </source>
</reference>
<evidence type="ECO:0000256" key="2">
    <source>
        <dbReference type="ARBA" id="ARBA00022797"/>
    </source>
</evidence>
<evidence type="ECO:0000313" key="6">
    <source>
        <dbReference type="EMBL" id="MFC3495402.1"/>
    </source>
</evidence>
<evidence type="ECO:0000256" key="3">
    <source>
        <dbReference type="ARBA" id="ARBA00022801"/>
    </source>
</evidence>
<organism evidence="6 7">
    <name type="scientific">Glycomyces rhizosphaerae</name>
    <dbReference type="NCBI Taxonomy" id="2054422"/>
    <lineage>
        <taxon>Bacteria</taxon>
        <taxon>Bacillati</taxon>
        <taxon>Actinomycetota</taxon>
        <taxon>Actinomycetes</taxon>
        <taxon>Glycomycetales</taxon>
        <taxon>Glycomycetaceae</taxon>
        <taxon>Glycomyces</taxon>
    </lineage>
</organism>
<name>A0ABV7Q3M5_9ACTN</name>
<dbReference type="RefSeq" id="WP_387980003.1">
    <property type="nucleotide sequence ID" value="NZ_JBHRWO010000021.1"/>
</dbReference>
<dbReference type="SUPFAM" id="SSF53474">
    <property type="entry name" value="alpha/beta-Hydrolases"/>
    <property type="match status" value="1"/>
</dbReference>
<dbReference type="EC" id="3.-.-.-" evidence="6"/>
<comment type="similarity">
    <text evidence="1">Belongs to the peptidase S33 family.</text>
</comment>
<feature type="compositionally biased region" description="Low complexity" evidence="4">
    <location>
        <begin position="327"/>
        <end position="344"/>
    </location>
</feature>
<dbReference type="PIRSF" id="PIRSF001112">
    <property type="entry name" value="Epoxide_hydrolase"/>
    <property type="match status" value="1"/>
</dbReference>
<protein>
    <submittedName>
        <fullName evidence="6">Epoxide hydrolase family protein</fullName>
        <ecNumber evidence="6">3.-.-.-</ecNumber>
    </submittedName>
</protein>
<keyword evidence="3 6" id="KW-0378">Hydrolase</keyword>
<sequence>MEHEHDIRPFRIDVPQAALDDLAERLGRTRWAPEVPGTGWSRGVPVECLRGLVERWQGGFNWRAQEAEMNRFPQYTTEIDGQTVHFLHVRSPEPDAVPLMLVHGWPSTFADFLEAAGPLSDPRAHGGDPARAFHLVIPSLPGFGFSTPLSGPGWNTERMAKALGALMNRLGYERYGVQGGDIGAWVAPEMGKLEPERVIGVHVNALLTFPVGAEGEMDSLGEGDRARWKAMRAFNDGYLQIQGKSPQTLAYGLHDSPVGQLAWMAEKFVEWTDAPEGAAAFDLDRLLAFVSLYWFTGTAGSAAQYYYEFVSASGWSQEWVGEEAGAEAESAWGAGASDGEADAGAWGGDESGGWAPVRGTVPTGVLVSGHDVTVRPWAERDHNVVRWTEHERVGHFFAAEQPDVFAEDVRAFFAELK</sequence>
<dbReference type="InterPro" id="IPR000639">
    <property type="entry name" value="Epox_hydrolase-like"/>
</dbReference>
<evidence type="ECO:0000259" key="5">
    <source>
        <dbReference type="Pfam" id="PF06441"/>
    </source>
</evidence>
<dbReference type="InterPro" id="IPR016292">
    <property type="entry name" value="Epoxide_hydrolase"/>
</dbReference>
<evidence type="ECO:0000313" key="7">
    <source>
        <dbReference type="Proteomes" id="UP001595712"/>
    </source>
</evidence>
<evidence type="ECO:0000256" key="4">
    <source>
        <dbReference type="SAM" id="MobiDB-lite"/>
    </source>
</evidence>